<dbReference type="SUPFAM" id="SSF55282">
    <property type="entry name" value="RL5-like"/>
    <property type="match status" value="1"/>
</dbReference>
<dbReference type="InterPro" id="IPR031310">
    <property type="entry name" value="Ribosomal_uL5_N"/>
</dbReference>
<evidence type="ECO:0000259" key="11">
    <source>
        <dbReference type="Pfam" id="PF00673"/>
    </source>
</evidence>
<gene>
    <name evidence="8" type="primary">rplE</name>
    <name evidence="12" type="ordered locus">RIEPE_0437</name>
</gene>
<proteinExistence type="inferred from homology"/>
<dbReference type="STRING" id="515618.RIEPE_0437"/>
<comment type="subunit">
    <text evidence="8">Part of the 50S ribosomal subunit; part of the 5S rRNA/L5/L18/L25 subcomplex. Contacts the 5S rRNA and the P site tRNA. Forms a bridge to the 30S subunit in the 70S ribosome.</text>
</comment>
<protein>
    <recommendedName>
        <fullName evidence="7 8">Large ribosomal subunit protein uL5</fullName>
    </recommendedName>
</protein>
<dbReference type="Pfam" id="PF00281">
    <property type="entry name" value="Ribosomal_L5"/>
    <property type="match status" value="1"/>
</dbReference>
<evidence type="ECO:0000313" key="13">
    <source>
        <dbReference type="Proteomes" id="UP000001700"/>
    </source>
</evidence>
<dbReference type="GO" id="GO:0003735">
    <property type="term" value="F:structural constituent of ribosome"/>
    <property type="evidence" value="ECO:0007669"/>
    <property type="project" value="InterPro"/>
</dbReference>
<evidence type="ECO:0000256" key="6">
    <source>
        <dbReference type="ARBA" id="ARBA00023274"/>
    </source>
</evidence>
<dbReference type="InterPro" id="IPR002132">
    <property type="entry name" value="Ribosomal_uL5"/>
</dbReference>
<comment type="function">
    <text evidence="8">This is 1 of the proteins that bind and probably mediate the attachment of the 5S RNA into the large ribosomal subunit, where it forms part of the central protuberance. In the 70S ribosome it contacts protein S13 of the 30S subunit (bridge B1b), connecting the 2 subunits; this bridge is implicated in subunit movement. Contacts the P site tRNA; the 5S rRNA and some of its associated proteins might help stabilize positioning of ribosome-bound tRNAs.</text>
</comment>
<dbReference type="PIRSF" id="PIRSF002161">
    <property type="entry name" value="Ribosomal_L5"/>
    <property type="match status" value="1"/>
</dbReference>
<keyword evidence="5 8" id="KW-0689">Ribosomal protein</keyword>
<dbReference type="eggNOG" id="COG0094">
    <property type="taxonomic scope" value="Bacteria"/>
</dbReference>
<keyword evidence="13" id="KW-1185">Reference proteome</keyword>
<evidence type="ECO:0000313" key="12">
    <source>
        <dbReference type="EMBL" id="ADD79815.1"/>
    </source>
</evidence>
<keyword evidence="2 8" id="KW-0820">tRNA-binding</keyword>
<dbReference type="InterPro" id="IPR022803">
    <property type="entry name" value="Ribosomal_uL5_dom_sf"/>
</dbReference>
<accession>D4G8M2</accession>
<keyword evidence="4 8" id="KW-0694">RNA-binding</keyword>
<evidence type="ECO:0000259" key="10">
    <source>
        <dbReference type="Pfam" id="PF00281"/>
    </source>
</evidence>
<dbReference type="Pfam" id="PF00673">
    <property type="entry name" value="Ribosomal_L5_C"/>
    <property type="match status" value="1"/>
</dbReference>
<feature type="domain" description="Large ribosomal subunit protein uL5 C-terminal" evidence="11">
    <location>
        <begin position="100"/>
        <end position="192"/>
    </location>
</feature>
<dbReference type="PANTHER" id="PTHR11994">
    <property type="entry name" value="60S RIBOSOMAL PROTEIN L11-RELATED"/>
    <property type="match status" value="1"/>
</dbReference>
<dbReference type="Proteomes" id="UP000001700">
    <property type="component" value="Chromosome"/>
</dbReference>
<dbReference type="InterPro" id="IPR031309">
    <property type="entry name" value="Ribosomal_uL5_C"/>
</dbReference>
<evidence type="ECO:0000256" key="3">
    <source>
        <dbReference type="ARBA" id="ARBA00022730"/>
    </source>
</evidence>
<feature type="domain" description="Large ribosomal subunit protein uL5 N-terminal" evidence="10">
    <location>
        <begin position="40"/>
        <end position="95"/>
    </location>
</feature>
<dbReference type="GO" id="GO:0000049">
    <property type="term" value="F:tRNA binding"/>
    <property type="evidence" value="ECO:0007669"/>
    <property type="project" value="UniProtKB-UniRule"/>
</dbReference>
<organism evidence="12 13">
    <name type="scientific">Riesia pediculicola (strain USDA)</name>
    <dbReference type="NCBI Taxonomy" id="515618"/>
    <lineage>
        <taxon>Bacteria</taxon>
        <taxon>Pseudomonadati</taxon>
        <taxon>Pseudomonadota</taxon>
        <taxon>Gammaproteobacteria</taxon>
        <taxon>Enterobacterales</taxon>
        <taxon>Enterobacteriaceae</taxon>
        <taxon>Candidatus Riesia</taxon>
    </lineage>
</organism>
<dbReference type="EMBL" id="CP001085">
    <property type="protein sequence ID" value="ADD79815.1"/>
    <property type="molecule type" value="Genomic_DNA"/>
</dbReference>
<comment type="similarity">
    <text evidence="1 8 9">Belongs to the universal ribosomal protein uL5 family.</text>
</comment>
<reference evidence="12" key="1">
    <citation type="submission" date="2008-05" db="EMBL/GenBank/DDBJ databases">
        <title>Genome sequence of Riesia pediculicola USDA.</title>
        <authorList>
            <person name="Kirkness E.F."/>
        </authorList>
    </citation>
    <scope>NUCLEOTIDE SEQUENCE [LARGE SCALE GENOMIC DNA]</scope>
    <source>
        <strain evidence="12">USDA</strain>
    </source>
</reference>
<sequence length="194" mass="22502">MKNTTKNYESLRNLKMKDSMLELYKKEVIKKLTERFKYSSVMQVPKITKITLNIGFSSDIDKKTLDNSYRRLSFIAGQRPLLIKTKKSISGFKIRKGCIIGCKVTLRKKNMWNFLKKLICIAIPRIRDFRGFSKKSFDGTGNYNIGIKEQIIFPEIDYNKIEKSRGMDISITTNTDSDEVGIALLSAFQFPFRK</sequence>
<evidence type="ECO:0000256" key="7">
    <source>
        <dbReference type="ARBA" id="ARBA00035245"/>
    </source>
</evidence>
<evidence type="ECO:0000256" key="8">
    <source>
        <dbReference type="HAMAP-Rule" id="MF_01333"/>
    </source>
</evidence>
<dbReference type="KEGG" id="rip:RIEPE_0437"/>
<dbReference type="HOGENOM" id="CLU_061015_2_1_6"/>
<keyword evidence="3 8" id="KW-0699">rRNA-binding</keyword>
<dbReference type="NCBIfam" id="NF000585">
    <property type="entry name" value="PRK00010.1"/>
    <property type="match status" value="1"/>
</dbReference>
<name>D4G8M2_RIEPU</name>
<evidence type="ECO:0000256" key="2">
    <source>
        <dbReference type="ARBA" id="ARBA00022555"/>
    </source>
</evidence>
<evidence type="ECO:0000256" key="9">
    <source>
        <dbReference type="RuleBase" id="RU003930"/>
    </source>
</evidence>
<keyword evidence="6 8" id="KW-0687">Ribonucleoprotein</keyword>
<evidence type="ECO:0000256" key="1">
    <source>
        <dbReference type="ARBA" id="ARBA00008553"/>
    </source>
</evidence>
<dbReference type="HAMAP" id="MF_01333_B">
    <property type="entry name" value="Ribosomal_uL5_B"/>
    <property type="match status" value="1"/>
</dbReference>
<dbReference type="GO" id="GO:0019843">
    <property type="term" value="F:rRNA binding"/>
    <property type="evidence" value="ECO:0007669"/>
    <property type="project" value="UniProtKB-UniRule"/>
</dbReference>
<dbReference type="AlphaFoldDB" id="D4G8M2"/>
<dbReference type="InterPro" id="IPR020930">
    <property type="entry name" value="Ribosomal_uL5_bac-type"/>
</dbReference>
<dbReference type="FunFam" id="3.30.1440.10:FF:000001">
    <property type="entry name" value="50S ribosomal protein L5"/>
    <property type="match status" value="1"/>
</dbReference>
<dbReference type="GO" id="GO:0005840">
    <property type="term" value="C:ribosome"/>
    <property type="evidence" value="ECO:0007669"/>
    <property type="project" value="UniProtKB-KW"/>
</dbReference>
<dbReference type="Gene3D" id="3.30.1440.10">
    <property type="match status" value="1"/>
</dbReference>
<dbReference type="GO" id="GO:1990904">
    <property type="term" value="C:ribonucleoprotein complex"/>
    <property type="evidence" value="ECO:0007669"/>
    <property type="project" value="UniProtKB-KW"/>
</dbReference>
<evidence type="ECO:0000256" key="4">
    <source>
        <dbReference type="ARBA" id="ARBA00022884"/>
    </source>
</evidence>
<dbReference type="GO" id="GO:0006412">
    <property type="term" value="P:translation"/>
    <property type="evidence" value="ECO:0007669"/>
    <property type="project" value="UniProtKB-UniRule"/>
</dbReference>
<evidence type="ECO:0000256" key="5">
    <source>
        <dbReference type="ARBA" id="ARBA00022980"/>
    </source>
</evidence>